<evidence type="ECO:0000313" key="3">
    <source>
        <dbReference type="Proteomes" id="UP001049176"/>
    </source>
</evidence>
<dbReference type="EMBL" id="CM032181">
    <property type="protein sequence ID" value="KAG7098898.1"/>
    <property type="molecule type" value="Genomic_DNA"/>
</dbReference>
<dbReference type="AlphaFoldDB" id="A0A9P7V278"/>
<protein>
    <submittedName>
        <fullName evidence="2">Uncharacterized protein</fullName>
    </submittedName>
</protein>
<dbReference type="RefSeq" id="XP_043015368.1">
    <property type="nucleotide sequence ID" value="XM_043146665.1"/>
</dbReference>
<gene>
    <name evidence="2" type="ORF">E1B28_000798</name>
</gene>
<accession>A0A9P7V278</accession>
<evidence type="ECO:0000256" key="1">
    <source>
        <dbReference type="SAM" id="MobiDB-lite"/>
    </source>
</evidence>
<keyword evidence="3" id="KW-1185">Reference proteome</keyword>
<feature type="region of interest" description="Disordered" evidence="1">
    <location>
        <begin position="293"/>
        <end position="319"/>
    </location>
</feature>
<proteinExistence type="predicted"/>
<name>A0A9P7V278_9AGAR</name>
<comment type="caution">
    <text evidence="2">The sequence shown here is derived from an EMBL/GenBank/DDBJ whole genome shotgun (WGS) entry which is preliminary data.</text>
</comment>
<dbReference type="GeneID" id="66069874"/>
<organism evidence="2 3">
    <name type="scientific">Marasmius oreades</name>
    <name type="common">fairy-ring Marasmius</name>
    <dbReference type="NCBI Taxonomy" id="181124"/>
    <lineage>
        <taxon>Eukaryota</taxon>
        <taxon>Fungi</taxon>
        <taxon>Dikarya</taxon>
        <taxon>Basidiomycota</taxon>
        <taxon>Agaricomycotina</taxon>
        <taxon>Agaricomycetes</taxon>
        <taxon>Agaricomycetidae</taxon>
        <taxon>Agaricales</taxon>
        <taxon>Marasmiineae</taxon>
        <taxon>Marasmiaceae</taxon>
        <taxon>Marasmius</taxon>
    </lineage>
</organism>
<sequence length="364" mass="40705">MDLPDQTHTDILEPWIIGNRQINRDHDRREVFLTPTSTLTTNAQQHQDEPQVNRVPHSISGGQWIHPLASAAGQVSNALTSIKKLAELTGKKDFAPWDTSVLGAISQLRLIGHIRSDGDAMHDLENVDFCTQPIVALPIPTDLSSVEQIEEWGHYSANNNSILQILLSRMSDSVFTSLPGADQYGVCCTAKDLYAAVKRQYSLGNTTVIKASKVTLENYNTQTMVLTRACPTIDWHDIIHHLGKGLPDTSAILSIKDHLLHGYNDTICLRSTFDSVYEMVSNCIVTWSSTHQKSSLTGGANRGEKNNNDSRKRWEKSQRQRCATPGWNWWGEVGKRCPHDGKKVEAVMGEEYHSKVNLISELRK</sequence>
<feature type="compositionally biased region" description="Basic and acidic residues" evidence="1">
    <location>
        <begin position="302"/>
        <end position="318"/>
    </location>
</feature>
<dbReference type="OrthoDB" id="3107091at2759"/>
<evidence type="ECO:0000313" key="2">
    <source>
        <dbReference type="EMBL" id="KAG7098898.1"/>
    </source>
</evidence>
<reference evidence="2" key="1">
    <citation type="journal article" date="2021" name="Genome Biol. Evol.">
        <title>The assembled and annotated genome of the fairy-ring fungus Marasmius oreades.</title>
        <authorList>
            <person name="Hiltunen M."/>
            <person name="Ament-Velasquez S.L."/>
            <person name="Johannesson H."/>
        </authorList>
    </citation>
    <scope>NUCLEOTIDE SEQUENCE</scope>
    <source>
        <strain evidence="2">03SP1</strain>
    </source>
</reference>
<dbReference type="Proteomes" id="UP001049176">
    <property type="component" value="Chromosome 1"/>
</dbReference>
<dbReference type="KEGG" id="more:E1B28_000798"/>